<dbReference type="Proteomes" id="UP000774699">
    <property type="component" value="Unassembled WGS sequence"/>
</dbReference>
<accession>A0A8T4C7F9</accession>
<dbReference type="EMBL" id="VGJJ01000011">
    <property type="protein sequence ID" value="MBM3282124.1"/>
    <property type="molecule type" value="Genomic_DNA"/>
</dbReference>
<proteinExistence type="predicted"/>
<dbReference type="InterPro" id="IPR051347">
    <property type="entry name" value="Circadian_clock_KaiC-rel"/>
</dbReference>
<comment type="caution">
    <text evidence="2">The sequence shown here is derived from an EMBL/GenBank/DDBJ whole genome shotgun (WGS) entry which is preliminary data.</text>
</comment>
<dbReference type="GO" id="GO:0005524">
    <property type="term" value="F:ATP binding"/>
    <property type="evidence" value="ECO:0007669"/>
    <property type="project" value="InterPro"/>
</dbReference>
<organism evidence="2 3">
    <name type="scientific">Candidatus Iainarchaeum sp</name>
    <dbReference type="NCBI Taxonomy" id="3101447"/>
    <lineage>
        <taxon>Archaea</taxon>
        <taxon>Candidatus Iainarchaeota</taxon>
        <taxon>Candidatus Iainarchaeia</taxon>
        <taxon>Candidatus Iainarchaeales</taxon>
        <taxon>Candidatus Iainarchaeaceae</taxon>
        <taxon>Candidatus Iainarchaeum</taxon>
    </lineage>
</organism>
<evidence type="ECO:0000313" key="3">
    <source>
        <dbReference type="Proteomes" id="UP000774699"/>
    </source>
</evidence>
<dbReference type="Gene3D" id="3.40.50.300">
    <property type="entry name" value="P-loop containing nucleotide triphosphate hydrolases"/>
    <property type="match status" value="1"/>
</dbReference>
<gene>
    <name evidence="2" type="ORF">FJY86_02165</name>
</gene>
<dbReference type="PANTHER" id="PTHR42926">
    <property type="match status" value="1"/>
</dbReference>
<dbReference type="InterPro" id="IPR027417">
    <property type="entry name" value="P-loop_NTPase"/>
</dbReference>
<sequence length="261" mass="29114">MPELASPFPVVGNPSPLVMSEKPKKVIRRVPTGIPGFDDLVQGGFEEKTNTLVAGYAGTGKTTFSMQFLYNGAVQWNEPGVYLSFAESKDSIYNHCLNFGWDFYALEKQGLARHLFYKAHQVNKLLEEGGGTVRDTIAEIGAKRLVIDSITAYGLLFRDDYKQREALLLFFEMLVKWGCTSLIIAEQLSGIVDARAGEIGFLTDGIISFSYAQLEDDVGRKTRQHQLEVLKMRGTAHYNGMVDIQFTKQGLICRKAVRDGE</sequence>
<dbReference type="SUPFAM" id="SSF52540">
    <property type="entry name" value="P-loop containing nucleoside triphosphate hydrolases"/>
    <property type="match status" value="1"/>
</dbReference>
<protein>
    <recommendedName>
        <fullName evidence="1">KaiC domain-containing protein</fullName>
    </recommendedName>
</protein>
<dbReference type="InterPro" id="IPR010624">
    <property type="entry name" value="KaiC_dom"/>
</dbReference>
<dbReference type="PANTHER" id="PTHR42926:SF1">
    <property type="entry name" value="CIRCADIAN CLOCK OSCILLATOR PROTEIN KAIC 1"/>
    <property type="match status" value="1"/>
</dbReference>
<dbReference type="AlphaFoldDB" id="A0A8T4C7F9"/>
<evidence type="ECO:0000313" key="2">
    <source>
        <dbReference type="EMBL" id="MBM3282124.1"/>
    </source>
</evidence>
<feature type="domain" description="KaiC" evidence="1">
    <location>
        <begin position="28"/>
        <end position="261"/>
    </location>
</feature>
<dbReference type="Pfam" id="PF06745">
    <property type="entry name" value="ATPase"/>
    <property type="match status" value="1"/>
</dbReference>
<name>A0A8T4C7F9_9ARCH</name>
<evidence type="ECO:0000259" key="1">
    <source>
        <dbReference type="PROSITE" id="PS51146"/>
    </source>
</evidence>
<dbReference type="PROSITE" id="PS51146">
    <property type="entry name" value="KAIC"/>
    <property type="match status" value="1"/>
</dbReference>
<reference evidence="2" key="1">
    <citation type="submission" date="2019-03" db="EMBL/GenBank/DDBJ databases">
        <title>Lake Tanganyika Metagenome-Assembled Genomes (MAGs).</title>
        <authorList>
            <person name="Tran P."/>
        </authorList>
    </citation>
    <scope>NUCLEOTIDE SEQUENCE</scope>
    <source>
        <strain evidence="2">M_DeepCast_50m_m2_156</strain>
    </source>
</reference>
<dbReference type="InterPro" id="IPR014774">
    <property type="entry name" value="KaiC-like_dom"/>
</dbReference>